<protein>
    <recommendedName>
        <fullName evidence="4">Septum formation initiator</fullName>
    </recommendedName>
</protein>
<evidence type="ECO:0000256" key="2">
    <source>
        <dbReference type="SAM" id="Phobius"/>
    </source>
</evidence>
<feature type="region of interest" description="Disordered" evidence="1">
    <location>
        <begin position="1"/>
        <end position="61"/>
    </location>
</feature>
<feature type="transmembrane region" description="Helical" evidence="2">
    <location>
        <begin position="71"/>
        <end position="93"/>
    </location>
</feature>
<feature type="compositionally biased region" description="Low complexity" evidence="1">
    <location>
        <begin position="12"/>
        <end position="27"/>
    </location>
</feature>
<keyword evidence="2" id="KW-1133">Transmembrane helix</keyword>
<keyword evidence="2" id="KW-0472">Membrane</keyword>
<name>A0A0B7P0X5_PROFF</name>
<feature type="compositionally biased region" description="Basic residues" evidence="1">
    <location>
        <begin position="1"/>
        <end position="11"/>
    </location>
</feature>
<feature type="region of interest" description="Disordered" evidence="1">
    <location>
        <begin position="179"/>
        <end position="213"/>
    </location>
</feature>
<dbReference type="KEGG" id="pfre:RM25_1647"/>
<dbReference type="RefSeq" id="WP_013161598.1">
    <property type="nucleotide sequence ID" value="NZ_CP010341.1"/>
</dbReference>
<sequence>MVSSRSSRRRSAPPSAGDTPSTRTAARTSRRSSHERARLETQTSSGAEGDESGNEATGPVARTGARMTRRLAAVLAIVAVLIISLITSLRVYVDQRQQISQARAAIASSQEHISQLDNEQQRWNDPDYVRAQARSRLGWVMPGETGYQVVDANGDPYGGGAKIDRTGVGAQQAEAWWQRAWDSNKSADKPTETPTPSRIERVVGPSAAPTSGG</sequence>
<evidence type="ECO:0000256" key="1">
    <source>
        <dbReference type="SAM" id="MobiDB-lite"/>
    </source>
</evidence>
<accession>A0A0B7P0X5</accession>
<dbReference type="Pfam" id="PF04977">
    <property type="entry name" value="DivIC"/>
    <property type="match status" value="1"/>
</dbReference>
<evidence type="ECO:0000313" key="3">
    <source>
        <dbReference type="EMBL" id="CEP27227.1"/>
    </source>
</evidence>
<dbReference type="EMBL" id="LM676429">
    <property type="protein sequence ID" value="CEP27227.1"/>
    <property type="molecule type" value="Genomic_DNA"/>
</dbReference>
<gene>
    <name evidence="3" type="ORF">PFCIRM138_00305</name>
</gene>
<keyword evidence="2" id="KW-0812">Transmembrane</keyword>
<proteinExistence type="predicted"/>
<dbReference type="AlphaFoldDB" id="A0A0B7P0X5"/>
<evidence type="ECO:0008006" key="4">
    <source>
        <dbReference type="Google" id="ProtNLM"/>
    </source>
</evidence>
<organism evidence="3">
    <name type="scientific">Propionibacterium freudenreichii subsp. freudenreichii</name>
    <dbReference type="NCBI Taxonomy" id="66712"/>
    <lineage>
        <taxon>Bacteria</taxon>
        <taxon>Bacillati</taxon>
        <taxon>Actinomycetota</taxon>
        <taxon>Actinomycetes</taxon>
        <taxon>Propionibacteriales</taxon>
        <taxon>Propionibacteriaceae</taxon>
        <taxon>Propionibacterium</taxon>
    </lineage>
</organism>
<reference evidence="3" key="1">
    <citation type="submission" date="2014-08" db="EMBL/GenBank/DDBJ databases">
        <authorList>
            <person name="Falentin Helene"/>
        </authorList>
    </citation>
    <scope>NUCLEOTIDE SEQUENCE</scope>
</reference>
<dbReference type="InterPro" id="IPR007060">
    <property type="entry name" value="FtsL/DivIC"/>
</dbReference>
<dbReference type="PATRIC" id="fig|66712.6.peg.1677"/>